<reference evidence="1 2" key="1">
    <citation type="journal article" date="2018" name="Front. Plant Sci.">
        <title>Red Clover (Trifolium pratense) and Zigzag Clover (T. medium) - A Picture of Genomic Similarities and Differences.</title>
        <authorList>
            <person name="Dluhosova J."/>
            <person name="Istvanek J."/>
            <person name="Nedelnik J."/>
            <person name="Repkova J."/>
        </authorList>
    </citation>
    <scope>NUCLEOTIDE SEQUENCE [LARGE SCALE GENOMIC DNA]</scope>
    <source>
        <strain evidence="2">cv. 10/8</strain>
        <tissue evidence="1">Leaf</tissue>
    </source>
</reference>
<dbReference type="Proteomes" id="UP000265520">
    <property type="component" value="Unassembled WGS sequence"/>
</dbReference>
<sequence length="33" mass="3414">GSVLASSGSIPLPIAVAEDRTVVIPTKFSINHH</sequence>
<evidence type="ECO:0000313" key="1">
    <source>
        <dbReference type="EMBL" id="MCI46057.1"/>
    </source>
</evidence>
<dbReference type="EMBL" id="LXQA010352175">
    <property type="protein sequence ID" value="MCI46057.1"/>
    <property type="molecule type" value="Genomic_DNA"/>
</dbReference>
<keyword evidence="2" id="KW-1185">Reference proteome</keyword>
<name>A0A392SC99_9FABA</name>
<comment type="caution">
    <text evidence="1">The sequence shown here is derived from an EMBL/GenBank/DDBJ whole genome shotgun (WGS) entry which is preliminary data.</text>
</comment>
<dbReference type="AlphaFoldDB" id="A0A392SC99"/>
<protein>
    <submittedName>
        <fullName evidence="1">Uncharacterized protein</fullName>
    </submittedName>
</protein>
<accession>A0A392SC99</accession>
<feature type="non-terminal residue" evidence="1">
    <location>
        <position position="1"/>
    </location>
</feature>
<organism evidence="1 2">
    <name type="scientific">Trifolium medium</name>
    <dbReference type="NCBI Taxonomy" id="97028"/>
    <lineage>
        <taxon>Eukaryota</taxon>
        <taxon>Viridiplantae</taxon>
        <taxon>Streptophyta</taxon>
        <taxon>Embryophyta</taxon>
        <taxon>Tracheophyta</taxon>
        <taxon>Spermatophyta</taxon>
        <taxon>Magnoliopsida</taxon>
        <taxon>eudicotyledons</taxon>
        <taxon>Gunneridae</taxon>
        <taxon>Pentapetalae</taxon>
        <taxon>rosids</taxon>
        <taxon>fabids</taxon>
        <taxon>Fabales</taxon>
        <taxon>Fabaceae</taxon>
        <taxon>Papilionoideae</taxon>
        <taxon>50 kb inversion clade</taxon>
        <taxon>NPAAA clade</taxon>
        <taxon>Hologalegina</taxon>
        <taxon>IRL clade</taxon>
        <taxon>Trifolieae</taxon>
        <taxon>Trifolium</taxon>
    </lineage>
</organism>
<evidence type="ECO:0000313" key="2">
    <source>
        <dbReference type="Proteomes" id="UP000265520"/>
    </source>
</evidence>
<proteinExistence type="predicted"/>